<dbReference type="InterPro" id="IPR002902">
    <property type="entry name" value="GNK2"/>
</dbReference>
<comment type="caution">
    <text evidence="17">The sequence shown here is derived from an EMBL/GenBank/DDBJ whole genome shotgun (WGS) entry which is preliminary data.</text>
</comment>
<evidence type="ECO:0000256" key="1">
    <source>
        <dbReference type="ARBA" id="ARBA00004251"/>
    </source>
</evidence>
<keyword evidence="6" id="KW-0430">Lectin</keyword>
<proteinExistence type="inferred from homology"/>
<dbReference type="EMBL" id="JACEFO010002193">
    <property type="protein sequence ID" value="KAF8674860.1"/>
    <property type="molecule type" value="Genomic_DNA"/>
</dbReference>
<dbReference type="GO" id="GO:0005537">
    <property type="term" value="F:D-mannose binding"/>
    <property type="evidence" value="ECO:0007669"/>
    <property type="project" value="UniProtKB-KW"/>
</dbReference>
<keyword evidence="2" id="KW-0929">Antimicrobial</keyword>
<keyword evidence="5 15" id="KW-0732">Signal</keyword>
<evidence type="ECO:0000256" key="5">
    <source>
        <dbReference type="ARBA" id="ARBA00022729"/>
    </source>
</evidence>
<organism evidence="17 18">
    <name type="scientific">Digitaria exilis</name>
    <dbReference type="NCBI Taxonomy" id="1010633"/>
    <lineage>
        <taxon>Eukaryota</taxon>
        <taxon>Viridiplantae</taxon>
        <taxon>Streptophyta</taxon>
        <taxon>Embryophyta</taxon>
        <taxon>Tracheophyta</taxon>
        <taxon>Spermatophyta</taxon>
        <taxon>Magnoliopsida</taxon>
        <taxon>Liliopsida</taxon>
        <taxon>Poales</taxon>
        <taxon>Poaceae</taxon>
        <taxon>PACMAD clade</taxon>
        <taxon>Panicoideae</taxon>
        <taxon>Panicodae</taxon>
        <taxon>Paniceae</taxon>
        <taxon>Anthephorinae</taxon>
        <taxon>Digitaria</taxon>
    </lineage>
</organism>
<dbReference type="GO" id="GO:0050832">
    <property type="term" value="P:defense response to fungus"/>
    <property type="evidence" value="ECO:0007669"/>
    <property type="project" value="UniProtKB-KW"/>
</dbReference>
<keyword evidence="7" id="KW-0677">Repeat</keyword>
<dbReference type="OrthoDB" id="1888914at2759"/>
<accession>A0A835AWA9</accession>
<evidence type="ECO:0000256" key="11">
    <source>
        <dbReference type="ARBA" id="ARBA00023035"/>
    </source>
</evidence>
<evidence type="ECO:0000256" key="9">
    <source>
        <dbReference type="ARBA" id="ARBA00022949"/>
    </source>
</evidence>
<evidence type="ECO:0000313" key="18">
    <source>
        <dbReference type="Proteomes" id="UP000636709"/>
    </source>
</evidence>
<evidence type="ECO:0000256" key="4">
    <source>
        <dbReference type="ARBA" id="ARBA00022581"/>
    </source>
</evidence>
<name>A0A835AWA9_9POAL</name>
<evidence type="ECO:0000256" key="14">
    <source>
        <dbReference type="ARBA" id="ARBA00038393"/>
    </source>
</evidence>
<dbReference type="InterPro" id="IPR038408">
    <property type="entry name" value="GNK2_sf"/>
</dbReference>
<evidence type="ECO:0000256" key="15">
    <source>
        <dbReference type="SAM" id="SignalP"/>
    </source>
</evidence>
<dbReference type="AlphaFoldDB" id="A0A835AWA9"/>
<comment type="similarity">
    <text evidence="14">Belongs to the cysteine-rich repeat secretory protein family. Plasmodesmata-located proteins (PDLD) subfamily.</text>
</comment>
<evidence type="ECO:0000256" key="2">
    <source>
        <dbReference type="ARBA" id="ARBA00022529"/>
    </source>
</evidence>
<feature type="signal peptide" evidence="15">
    <location>
        <begin position="1"/>
        <end position="43"/>
    </location>
</feature>
<feature type="chain" id="PRO_5032445107" description="Gnk2-homologous domain-containing protein" evidence="15">
    <location>
        <begin position="44"/>
        <end position="150"/>
    </location>
</feature>
<evidence type="ECO:0000256" key="10">
    <source>
        <dbReference type="ARBA" id="ARBA00023022"/>
    </source>
</evidence>
<keyword evidence="11" id="KW-0465">Mannose-binding</keyword>
<dbReference type="Gene3D" id="3.30.430.20">
    <property type="entry name" value="Gnk2 domain, C-X8-C-X2-C motif"/>
    <property type="match status" value="1"/>
</dbReference>
<evidence type="ECO:0000313" key="17">
    <source>
        <dbReference type="EMBL" id="KAF8674860.1"/>
    </source>
</evidence>
<keyword evidence="12" id="KW-1015">Disulfide bond</keyword>
<dbReference type="GO" id="GO:0005886">
    <property type="term" value="C:plasma membrane"/>
    <property type="evidence" value="ECO:0007669"/>
    <property type="project" value="UniProtKB-SubCell"/>
</dbReference>
<dbReference type="PROSITE" id="PS51473">
    <property type="entry name" value="GNK2"/>
    <property type="match status" value="1"/>
</dbReference>
<evidence type="ECO:0000256" key="8">
    <source>
        <dbReference type="ARBA" id="ARBA00022821"/>
    </source>
</evidence>
<reference evidence="17" key="1">
    <citation type="submission" date="2020-07" db="EMBL/GenBank/DDBJ databases">
        <title>Genome sequence and genetic diversity analysis of an under-domesticated orphan crop, white fonio (Digitaria exilis).</title>
        <authorList>
            <person name="Bennetzen J.L."/>
            <person name="Chen S."/>
            <person name="Ma X."/>
            <person name="Wang X."/>
            <person name="Yssel A.E.J."/>
            <person name="Chaluvadi S.R."/>
            <person name="Johnson M."/>
            <person name="Gangashetty P."/>
            <person name="Hamidou F."/>
            <person name="Sanogo M.D."/>
            <person name="Zwaenepoel A."/>
            <person name="Wallace J."/>
            <person name="Van De Peer Y."/>
            <person name="Van Deynze A."/>
        </authorList>
    </citation>
    <scope>NUCLEOTIDE SEQUENCE</scope>
    <source>
        <tissue evidence="17">Leaves</tissue>
    </source>
</reference>
<keyword evidence="18" id="KW-1185">Reference proteome</keyword>
<evidence type="ECO:0000256" key="13">
    <source>
        <dbReference type="ARBA" id="ARBA00024184"/>
    </source>
</evidence>
<keyword evidence="3" id="KW-0295">Fungicide</keyword>
<evidence type="ECO:0000256" key="12">
    <source>
        <dbReference type="ARBA" id="ARBA00023157"/>
    </source>
</evidence>
<keyword evidence="8" id="KW-0611">Plant defense</keyword>
<keyword evidence="10" id="KW-0044">Antibiotic</keyword>
<dbReference type="GO" id="GO:0009506">
    <property type="term" value="C:plasmodesma"/>
    <property type="evidence" value="ECO:0007669"/>
    <property type="project" value="UniProtKB-SubCell"/>
</dbReference>
<dbReference type="PANTHER" id="PTHR32080:SF54">
    <property type="entry name" value="GNK2-HOMOLOGOUS DOMAIN-CONTAINING PROTEIN"/>
    <property type="match status" value="1"/>
</dbReference>
<dbReference type="Pfam" id="PF01657">
    <property type="entry name" value="Stress-antifung"/>
    <property type="match status" value="1"/>
</dbReference>
<dbReference type="GO" id="GO:0031640">
    <property type="term" value="P:killing of cells of another organism"/>
    <property type="evidence" value="ECO:0007669"/>
    <property type="project" value="UniProtKB-KW"/>
</dbReference>
<sequence>MTKQPNRPSSAFPMASSTTRAPPLFLPSIMLFLLLLLASSTHANTIVCNPNSYGDNDPFGPNRDDLLQELVVWLTPWAAGHEVYSVRPLTGTPLVYGHAVCRPGLVGDDCQHCLGYAATQMEQICGRSLGGRAAQGDDCRVRYEQYAFTD</sequence>
<dbReference type="PANTHER" id="PTHR32080">
    <property type="entry name" value="ANTIFUNGAL PROTEIN GINKBILOBIN-2-LIKE"/>
    <property type="match status" value="1"/>
</dbReference>
<protein>
    <recommendedName>
        <fullName evidence="16">Gnk2-homologous domain-containing protein</fullName>
    </recommendedName>
</protein>
<dbReference type="InterPro" id="IPR051378">
    <property type="entry name" value="Cell2Cell_Antifungal"/>
</dbReference>
<keyword evidence="9" id="KW-0965">Cell junction</keyword>
<evidence type="ECO:0000256" key="7">
    <source>
        <dbReference type="ARBA" id="ARBA00022737"/>
    </source>
</evidence>
<evidence type="ECO:0000259" key="16">
    <source>
        <dbReference type="PROSITE" id="PS51473"/>
    </source>
</evidence>
<dbReference type="GO" id="GO:0042742">
    <property type="term" value="P:defense response to bacterium"/>
    <property type="evidence" value="ECO:0007669"/>
    <property type="project" value="UniProtKB-KW"/>
</dbReference>
<comment type="subcellular location">
    <subcellularLocation>
        <location evidence="13">Cell junction</location>
        <location evidence="13">Plasmodesma</location>
    </subcellularLocation>
    <subcellularLocation>
        <location evidence="1">Cell membrane</location>
        <topology evidence="1">Single-pass type I membrane protein</topology>
    </subcellularLocation>
</comment>
<feature type="domain" description="Gnk2-homologous" evidence="16">
    <location>
        <begin position="41"/>
        <end position="148"/>
    </location>
</feature>
<evidence type="ECO:0000256" key="3">
    <source>
        <dbReference type="ARBA" id="ARBA00022577"/>
    </source>
</evidence>
<gene>
    <name evidence="17" type="ORF">HU200_047993</name>
</gene>
<dbReference type="CDD" id="cd23509">
    <property type="entry name" value="Gnk2-like"/>
    <property type="match status" value="1"/>
</dbReference>
<evidence type="ECO:0000256" key="6">
    <source>
        <dbReference type="ARBA" id="ARBA00022734"/>
    </source>
</evidence>
<keyword evidence="4" id="KW-0945">Host-virus interaction</keyword>
<dbReference type="Proteomes" id="UP000636709">
    <property type="component" value="Unassembled WGS sequence"/>
</dbReference>